<organism evidence="1 2">
    <name type="scientific">Paraburkholderia madseniana</name>
    <dbReference type="NCBI Taxonomy" id="2599607"/>
    <lineage>
        <taxon>Bacteria</taxon>
        <taxon>Pseudomonadati</taxon>
        <taxon>Pseudomonadota</taxon>
        <taxon>Betaproteobacteria</taxon>
        <taxon>Burkholderiales</taxon>
        <taxon>Burkholderiaceae</taxon>
        <taxon>Paraburkholderia</taxon>
    </lineage>
</organism>
<protein>
    <submittedName>
        <fullName evidence="1">Uncharacterized protein</fullName>
    </submittedName>
</protein>
<comment type="caution">
    <text evidence="1">The sequence shown here is derived from an EMBL/GenBank/DDBJ whole genome shotgun (WGS) entry which is preliminary data.</text>
</comment>
<dbReference type="AlphaFoldDB" id="A0A6N6WJM5"/>
<name>A0A6N6WJM5_9BURK</name>
<accession>A0A6N6WJM5</accession>
<dbReference type="RefSeq" id="WP_154559900.1">
    <property type="nucleotide sequence ID" value="NZ_VOSW01000019.1"/>
</dbReference>
<dbReference type="Proteomes" id="UP000463700">
    <property type="component" value="Unassembled WGS sequence"/>
</dbReference>
<sequence length="67" mass="7486">MLNADATGLTKLKPLRITLRIYRVIFEMANVSNCNDDHTTMSNVSFLRVLTAGQTVENQRQYIAAVG</sequence>
<proteinExistence type="predicted"/>
<reference evidence="1 2" key="1">
    <citation type="journal article" date="2020" name="Int. J. Syst. Evol. Microbiol.">
        <title>Paraburkholderia madseniana sp. nov., a phenolic acid-degrading bacterium isolated from acidic forest soil.</title>
        <authorList>
            <person name="Wilhelm R.C."/>
            <person name="Murphy S.J.L."/>
            <person name="Feriancek N.M."/>
            <person name="Karasz D.C."/>
            <person name="DeRito C.M."/>
            <person name="Newman J.D."/>
            <person name="Buckley D.H."/>
        </authorList>
    </citation>
    <scope>NUCLEOTIDE SEQUENCE [LARGE SCALE GENOMIC DNA]</scope>
    <source>
        <strain evidence="1 2">RP11</strain>
    </source>
</reference>
<evidence type="ECO:0000313" key="2">
    <source>
        <dbReference type="Proteomes" id="UP000463700"/>
    </source>
</evidence>
<evidence type="ECO:0000313" key="1">
    <source>
        <dbReference type="EMBL" id="KAE8759630.1"/>
    </source>
</evidence>
<dbReference type="EMBL" id="VOSW01000019">
    <property type="protein sequence ID" value="KAE8759630.1"/>
    <property type="molecule type" value="Genomic_DNA"/>
</dbReference>
<gene>
    <name evidence="1" type="ORF">FSO04_12040</name>
</gene>